<dbReference type="GO" id="GO:0004129">
    <property type="term" value="F:cytochrome-c oxidase activity"/>
    <property type="evidence" value="ECO:0007669"/>
    <property type="project" value="InterPro"/>
</dbReference>
<keyword evidence="13 15" id="KW-0472">Membrane</keyword>
<dbReference type="InterPro" id="IPR023615">
    <property type="entry name" value="Cyt_c_Oxase_su1_BS"/>
</dbReference>
<comment type="similarity">
    <text evidence="2 14">Belongs to the heme-copper respiratory oxidase family.</text>
</comment>
<dbReference type="STRING" id="1166340.SAMN05192583_2003"/>
<dbReference type="PROSITE" id="PS50855">
    <property type="entry name" value="COX1"/>
    <property type="match status" value="1"/>
</dbReference>
<evidence type="ECO:0000256" key="11">
    <source>
        <dbReference type="ARBA" id="ARBA00023004"/>
    </source>
</evidence>
<dbReference type="Proteomes" id="UP000199206">
    <property type="component" value="Unassembled WGS sequence"/>
</dbReference>
<evidence type="ECO:0000256" key="1">
    <source>
        <dbReference type="ARBA" id="ARBA00004651"/>
    </source>
</evidence>
<dbReference type="PANTHER" id="PTHR10422:SF35">
    <property type="entry name" value="CYTOCHROME BO(3) UBIQUINOL OXIDASE SUBUNIT 1"/>
    <property type="match status" value="1"/>
</dbReference>
<dbReference type="PANTHER" id="PTHR10422">
    <property type="entry name" value="CYTOCHROME C OXIDASE SUBUNIT 1"/>
    <property type="match status" value="1"/>
</dbReference>
<evidence type="ECO:0000256" key="13">
    <source>
        <dbReference type="ARBA" id="ARBA00023136"/>
    </source>
</evidence>
<evidence type="ECO:0000256" key="2">
    <source>
        <dbReference type="ARBA" id="ARBA00009578"/>
    </source>
</evidence>
<evidence type="ECO:0000256" key="5">
    <source>
        <dbReference type="ARBA" id="ARBA00022617"/>
    </source>
</evidence>
<feature type="transmembrane region" description="Helical" evidence="15">
    <location>
        <begin position="227"/>
        <end position="255"/>
    </location>
</feature>
<dbReference type="AlphaFoldDB" id="A0A1H8DP56"/>
<feature type="transmembrane region" description="Helical" evidence="15">
    <location>
        <begin position="16"/>
        <end position="36"/>
    </location>
</feature>
<dbReference type="CDD" id="cd01662">
    <property type="entry name" value="Ubiquinol_Oxidase_I"/>
    <property type="match status" value="1"/>
</dbReference>
<gene>
    <name evidence="17" type="ORF">SAMN05192583_2003</name>
</gene>
<evidence type="ECO:0000256" key="8">
    <source>
        <dbReference type="ARBA" id="ARBA00022723"/>
    </source>
</evidence>
<evidence type="ECO:0000256" key="7">
    <source>
        <dbReference type="ARBA" id="ARBA00022692"/>
    </source>
</evidence>
<keyword evidence="12" id="KW-0186">Copper</keyword>
<sequence>MLGKLNWGAIPIDQPIPLIAAGAIGLILAGVLAWITRAGHWPYLWREWITSVDHKRIGVMYVLLGLVMLIRGFVDAIMMRTQQAAAIGGAQGYLPPEHYDQLFSAHGTIMIFFGAMPFIIGLMNFVVPLQLGVRDVAFPTLNSVSFWLTAAGALLVNASLVIGEFARTGWLPYAPLSETGYSPGVGVDYYLWAIQISGVGTLMSGVNLVTTILKLRAPGMSYLRMPMFCWTALGSNMLIVAAFPILTATLAMLTLDRYLGFHFFTNEAGGNPMMFMNLIWAWGHPEVYILVLPAFGIFSETFSTFSSKPLFGYRSMVLATLFIVVVSFTVWLHHFFTMGAGGDVNAAFGIATSVIAVGTGVKVFNWLFTMYGGRVRFATPMLWSIAFMLVFVVGGMTGVLLAVPPADFLLHNSMFLVAHFHNVIVGGVVFGAFAGLTYWFPKAFGFRLDERWGQIAFWLSITGFVIVFGAMYVLGLEGMTRRLQHIDNVEWAPGIYVAGGGMVFMLLGVVAQVTQLVVSIRNRDALRDETGDPWDGRSLEWSTASPPPSFNFAVLPDVHGEEAYWTVKERARKEQSLGDAPQYEAVHMPRNSATGFVTAFFATLTGFALVWHIWWLVAVSLVGAYATFVAFAWRDEGEVEIAADTVAAADRARRTARQAWLDRQEGAA</sequence>
<feature type="domain" description="Cytochrome oxidase subunit I profile" evidence="16">
    <location>
        <begin position="39"/>
        <end position="559"/>
    </location>
</feature>
<evidence type="ECO:0000256" key="4">
    <source>
        <dbReference type="ARBA" id="ARBA00022475"/>
    </source>
</evidence>
<evidence type="ECO:0000259" key="16">
    <source>
        <dbReference type="PROSITE" id="PS50855"/>
    </source>
</evidence>
<feature type="transmembrane region" description="Helical" evidence="15">
    <location>
        <begin position="415"/>
        <end position="440"/>
    </location>
</feature>
<dbReference type="GO" id="GO:0020037">
    <property type="term" value="F:heme binding"/>
    <property type="evidence" value="ECO:0007669"/>
    <property type="project" value="InterPro"/>
</dbReference>
<feature type="transmembrane region" description="Helical" evidence="15">
    <location>
        <begin position="146"/>
        <end position="170"/>
    </location>
</feature>
<dbReference type="PRINTS" id="PR01165">
    <property type="entry name" value="CYCOXIDASEI"/>
</dbReference>
<protein>
    <submittedName>
        <fullName evidence="17">Cytochrome bb3 quinol oxidase subunit 1 apoprotein</fullName>
    </submittedName>
</protein>
<dbReference type="RefSeq" id="WP_093665543.1">
    <property type="nucleotide sequence ID" value="NZ_FOCF01000004.1"/>
</dbReference>
<feature type="transmembrane region" description="Helical" evidence="15">
    <location>
        <begin position="380"/>
        <end position="403"/>
    </location>
</feature>
<keyword evidence="9 14" id="KW-0249">Electron transport</keyword>
<keyword evidence="6 14" id="KW-0679">Respiratory chain</keyword>
<evidence type="ECO:0000256" key="15">
    <source>
        <dbReference type="SAM" id="Phobius"/>
    </source>
</evidence>
<evidence type="ECO:0000256" key="9">
    <source>
        <dbReference type="ARBA" id="ARBA00022982"/>
    </source>
</evidence>
<dbReference type="FunFam" id="1.20.210.10:FF:000002">
    <property type="entry name" value="Cytochrome o ubiquinol oxidase, subunit I"/>
    <property type="match status" value="1"/>
</dbReference>
<organism evidence="17 18">
    <name type="scientific">Sphingomonas gellani</name>
    <dbReference type="NCBI Taxonomy" id="1166340"/>
    <lineage>
        <taxon>Bacteria</taxon>
        <taxon>Pseudomonadati</taxon>
        <taxon>Pseudomonadota</taxon>
        <taxon>Alphaproteobacteria</taxon>
        <taxon>Sphingomonadales</taxon>
        <taxon>Sphingomonadaceae</taxon>
        <taxon>Sphingomonas</taxon>
    </lineage>
</organism>
<dbReference type="InterPro" id="IPR000883">
    <property type="entry name" value="Cyt_C_Oxase_1"/>
</dbReference>
<keyword evidence="5 14" id="KW-0349">Heme</keyword>
<dbReference type="InterPro" id="IPR023616">
    <property type="entry name" value="Cyt_c_oxase-like_su1_dom"/>
</dbReference>
<feature type="transmembrane region" description="Helical" evidence="15">
    <location>
        <begin position="103"/>
        <end position="126"/>
    </location>
</feature>
<feature type="transmembrane region" description="Helical" evidence="15">
    <location>
        <begin position="346"/>
        <end position="368"/>
    </location>
</feature>
<reference evidence="18" key="1">
    <citation type="submission" date="2016-10" db="EMBL/GenBank/DDBJ databases">
        <authorList>
            <person name="Varghese N."/>
            <person name="Submissions S."/>
        </authorList>
    </citation>
    <scope>NUCLEOTIDE SEQUENCE [LARGE SCALE GENOMIC DNA]</scope>
    <source>
        <strain evidence="18">S6-262</strain>
    </source>
</reference>
<dbReference type="Pfam" id="PF00115">
    <property type="entry name" value="COX1"/>
    <property type="match status" value="1"/>
</dbReference>
<accession>A0A1H8DP56</accession>
<evidence type="ECO:0000256" key="10">
    <source>
        <dbReference type="ARBA" id="ARBA00022989"/>
    </source>
</evidence>
<keyword evidence="18" id="KW-1185">Reference proteome</keyword>
<feature type="transmembrane region" description="Helical" evidence="15">
    <location>
        <begin position="57"/>
        <end position="74"/>
    </location>
</feature>
<dbReference type="PROSITE" id="PS00077">
    <property type="entry name" value="COX1_CUB"/>
    <property type="match status" value="1"/>
</dbReference>
<dbReference type="EMBL" id="FOCF01000004">
    <property type="protein sequence ID" value="SEN09003.1"/>
    <property type="molecule type" value="Genomic_DNA"/>
</dbReference>
<evidence type="ECO:0000256" key="6">
    <source>
        <dbReference type="ARBA" id="ARBA00022660"/>
    </source>
</evidence>
<dbReference type="SUPFAM" id="SSF81442">
    <property type="entry name" value="Cytochrome c oxidase subunit I-like"/>
    <property type="match status" value="1"/>
</dbReference>
<evidence type="ECO:0000256" key="14">
    <source>
        <dbReference type="RuleBase" id="RU000370"/>
    </source>
</evidence>
<keyword evidence="7 14" id="KW-0812">Transmembrane</keyword>
<dbReference type="GO" id="GO:0009060">
    <property type="term" value="P:aerobic respiration"/>
    <property type="evidence" value="ECO:0007669"/>
    <property type="project" value="InterPro"/>
</dbReference>
<keyword evidence="3 14" id="KW-0813">Transport</keyword>
<feature type="transmembrane region" description="Helical" evidence="15">
    <location>
        <begin position="190"/>
        <end position="215"/>
    </location>
</feature>
<dbReference type="GO" id="GO:0015990">
    <property type="term" value="P:electron transport coupled proton transport"/>
    <property type="evidence" value="ECO:0007669"/>
    <property type="project" value="TreeGrafter"/>
</dbReference>
<dbReference type="GO" id="GO:0022904">
    <property type="term" value="P:respiratory electron transport chain"/>
    <property type="evidence" value="ECO:0007669"/>
    <property type="project" value="TreeGrafter"/>
</dbReference>
<dbReference type="OrthoDB" id="9803294at2"/>
<evidence type="ECO:0000313" key="18">
    <source>
        <dbReference type="Proteomes" id="UP000199206"/>
    </source>
</evidence>
<evidence type="ECO:0000313" key="17">
    <source>
        <dbReference type="EMBL" id="SEN09003.1"/>
    </source>
</evidence>
<feature type="transmembrane region" description="Helical" evidence="15">
    <location>
        <begin position="452"/>
        <end position="474"/>
    </location>
</feature>
<proteinExistence type="inferred from homology"/>
<dbReference type="GO" id="GO:0005886">
    <property type="term" value="C:plasma membrane"/>
    <property type="evidence" value="ECO:0007669"/>
    <property type="project" value="UniProtKB-SubCell"/>
</dbReference>
<dbReference type="GO" id="GO:0046872">
    <property type="term" value="F:metal ion binding"/>
    <property type="evidence" value="ECO:0007669"/>
    <property type="project" value="UniProtKB-KW"/>
</dbReference>
<feature type="transmembrane region" description="Helical" evidence="15">
    <location>
        <begin position="310"/>
        <end position="334"/>
    </location>
</feature>
<dbReference type="GO" id="GO:0009486">
    <property type="term" value="F:cytochrome bo3 ubiquinol oxidase activity"/>
    <property type="evidence" value="ECO:0007669"/>
    <property type="project" value="TreeGrafter"/>
</dbReference>
<evidence type="ECO:0000256" key="12">
    <source>
        <dbReference type="ARBA" id="ARBA00023008"/>
    </source>
</evidence>
<keyword evidence="8" id="KW-0479">Metal-binding</keyword>
<keyword evidence="10 15" id="KW-1133">Transmembrane helix</keyword>
<feature type="transmembrane region" description="Helical" evidence="15">
    <location>
        <begin position="592"/>
        <end position="609"/>
    </location>
</feature>
<feature type="transmembrane region" description="Helical" evidence="15">
    <location>
        <begin position="275"/>
        <end position="298"/>
    </location>
</feature>
<dbReference type="Gene3D" id="1.20.210.10">
    <property type="entry name" value="Cytochrome c oxidase-like, subunit I domain"/>
    <property type="match status" value="1"/>
</dbReference>
<dbReference type="InterPro" id="IPR036927">
    <property type="entry name" value="Cyt_c_oxase-like_su1_sf"/>
</dbReference>
<evidence type="ECO:0000256" key="3">
    <source>
        <dbReference type="ARBA" id="ARBA00022448"/>
    </source>
</evidence>
<comment type="subcellular location">
    <subcellularLocation>
        <location evidence="1">Cell membrane</location>
        <topology evidence="1">Multi-pass membrane protein</topology>
    </subcellularLocation>
</comment>
<keyword evidence="4" id="KW-1003">Cell membrane</keyword>
<keyword evidence="11" id="KW-0408">Iron</keyword>
<name>A0A1H8DP56_9SPHN</name>
<feature type="transmembrane region" description="Helical" evidence="15">
    <location>
        <begin position="494"/>
        <end position="518"/>
    </location>
</feature>